<accession>A0A919AC29</accession>
<dbReference type="EMBL" id="BNBI01000004">
    <property type="protein sequence ID" value="GHE98051.1"/>
    <property type="molecule type" value="Genomic_DNA"/>
</dbReference>
<proteinExistence type="predicted"/>
<evidence type="ECO:0000313" key="2">
    <source>
        <dbReference type="EMBL" id="GHE98051.1"/>
    </source>
</evidence>
<gene>
    <name evidence="2" type="ORF">GCM10018772_23060</name>
</gene>
<keyword evidence="3" id="KW-1185">Reference proteome</keyword>
<feature type="region of interest" description="Disordered" evidence="1">
    <location>
        <begin position="96"/>
        <end position="121"/>
    </location>
</feature>
<protein>
    <submittedName>
        <fullName evidence="2">Uncharacterized protein</fullName>
    </submittedName>
</protein>
<evidence type="ECO:0000313" key="3">
    <source>
        <dbReference type="Proteomes" id="UP000630718"/>
    </source>
</evidence>
<evidence type="ECO:0000256" key="1">
    <source>
        <dbReference type="SAM" id="MobiDB-lite"/>
    </source>
</evidence>
<dbReference type="Proteomes" id="UP000630718">
    <property type="component" value="Unassembled WGS sequence"/>
</dbReference>
<sequence length="121" mass="12649">MSTPQNPCNPVPHPVIGDTGMKQHHRALTHAVLLNPQMPTGNFNTCTRHTSPHTVSLRLLLAAADVSSSAAFRPLRTTPVSAPYGSVGDDTVLRIRGVPHAPQGRVGESGGRQDGSSTGAV</sequence>
<reference evidence="2" key="2">
    <citation type="submission" date="2020-09" db="EMBL/GenBank/DDBJ databases">
        <authorList>
            <person name="Sun Q."/>
            <person name="Ohkuma M."/>
        </authorList>
    </citation>
    <scope>NUCLEOTIDE SEQUENCE</scope>
    <source>
        <strain evidence="2">JCM 4477</strain>
    </source>
</reference>
<organism evidence="2 3">
    <name type="scientific">Streptomyces fumanus</name>
    <dbReference type="NCBI Taxonomy" id="67302"/>
    <lineage>
        <taxon>Bacteria</taxon>
        <taxon>Bacillati</taxon>
        <taxon>Actinomycetota</taxon>
        <taxon>Actinomycetes</taxon>
        <taxon>Kitasatosporales</taxon>
        <taxon>Streptomycetaceae</taxon>
        <taxon>Streptomyces</taxon>
    </lineage>
</organism>
<dbReference type="AlphaFoldDB" id="A0A919AC29"/>
<name>A0A919AC29_9ACTN</name>
<comment type="caution">
    <text evidence="2">The sequence shown here is derived from an EMBL/GenBank/DDBJ whole genome shotgun (WGS) entry which is preliminary data.</text>
</comment>
<reference evidence="2" key="1">
    <citation type="journal article" date="2014" name="Int. J. Syst. Evol. Microbiol.">
        <title>Complete genome sequence of Corynebacterium casei LMG S-19264T (=DSM 44701T), isolated from a smear-ripened cheese.</title>
        <authorList>
            <consortium name="US DOE Joint Genome Institute (JGI-PGF)"/>
            <person name="Walter F."/>
            <person name="Albersmeier A."/>
            <person name="Kalinowski J."/>
            <person name="Ruckert C."/>
        </authorList>
    </citation>
    <scope>NUCLEOTIDE SEQUENCE</scope>
    <source>
        <strain evidence="2">JCM 4477</strain>
    </source>
</reference>